<dbReference type="EMBL" id="JABTCG010000005">
    <property type="protein sequence ID" value="MBD0852046.1"/>
    <property type="molecule type" value="Genomic_DNA"/>
</dbReference>
<dbReference type="CDD" id="cd02910">
    <property type="entry name" value="cupin_Yhhw_N"/>
    <property type="match status" value="1"/>
</dbReference>
<dbReference type="Pfam" id="PF17954">
    <property type="entry name" value="Pirin_C_2"/>
    <property type="match status" value="1"/>
</dbReference>
<dbReference type="RefSeq" id="WP_188315155.1">
    <property type="nucleotide sequence ID" value="NZ_JABTCG010000005.1"/>
</dbReference>
<dbReference type="Pfam" id="PF02678">
    <property type="entry name" value="Pirin"/>
    <property type="match status" value="1"/>
</dbReference>
<dbReference type="InterPro" id="IPR041602">
    <property type="entry name" value="Quercetinase_C"/>
</dbReference>
<evidence type="ECO:0000256" key="1">
    <source>
        <dbReference type="ARBA" id="ARBA00008416"/>
    </source>
</evidence>
<feature type="domain" description="Quercetin 2,3-dioxygenase C-terminal cupin" evidence="4">
    <location>
        <begin position="148"/>
        <end position="233"/>
    </location>
</feature>
<dbReference type="PANTHER" id="PTHR43212">
    <property type="entry name" value="QUERCETIN 2,3-DIOXYGENASE"/>
    <property type="match status" value="1"/>
</dbReference>
<dbReference type="InterPro" id="IPR003829">
    <property type="entry name" value="Pirin_N_dom"/>
</dbReference>
<sequence length="237" mass="27126">MKTVLHKAESRGHANHGWLDSHHTFSFASYQNPSRMNFGVIRVLNDDVVSEARGFGTHPHRNMEIISIPLEGDLQHMDNMGNATVIKQGDVQVMSAGTGIQHSEYNKNKDRPVKFLQIWIMPNKIDVEPRYDQISLQEIERKNALYQILSPFQEDPGVWIHQDAWFHMGDFDPGHKTTYTLKKKGNGVYVFVLEGELEVNGQLVQKRDGYGLWDVDQLDIKTNRASKVLLMEVPMSL</sequence>
<name>A0ABR7VGI5_9FLAO</name>
<keyword evidence="6" id="KW-1185">Reference proteome</keyword>
<feature type="domain" description="Pirin N-terminal" evidence="3">
    <location>
        <begin position="9"/>
        <end position="120"/>
    </location>
</feature>
<dbReference type="InterPro" id="IPR012093">
    <property type="entry name" value="Pirin"/>
</dbReference>
<proteinExistence type="inferred from homology"/>
<organism evidence="5 6">
    <name type="scientific">Maribacter arenosus</name>
    <dbReference type="NCBI Taxonomy" id="1854708"/>
    <lineage>
        <taxon>Bacteria</taxon>
        <taxon>Pseudomonadati</taxon>
        <taxon>Bacteroidota</taxon>
        <taxon>Flavobacteriia</taxon>
        <taxon>Flavobacteriales</taxon>
        <taxon>Flavobacteriaceae</taxon>
        <taxon>Maribacter</taxon>
    </lineage>
</organism>
<evidence type="ECO:0000256" key="2">
    <source>
        <dbReference type="RuleBase" id="RU003457"/>
    </source>
</evidence>
<protein>
    <submittedName>
        <fullName evidence="5">Pirin family protein</fullName>
    </submittedName>
</protein>
<dbReference type="PIRSF" id="PIRSF006232">
    <property type="entry name" value="Pirin"/>
    <property type="match status" value="1"/>
</dbReference>
<evidence type="ECO:0000259" key="3">
    <source>
        <dbReference type="Pfam" id="PF02678"/>
    </source>
</evidence>
<dbReference type="InterPro" id="IPR011051">
    <property type="entry name" value="RmlC_Cupin_sf"/>
</dbReference>
<reference evidence="5 6" key="1">
    <citation type="submission" date="2020-05" db="EMBL/GenBank/DDBJ databases">
        <title>The draft genome sequence of Maribacter arenosus CAU 1321.</title>
        <authorList>
            <person name="Mu L."/>
        </authorList>
    </citation>
    <scope>NUCLEOTIDE SEQUENCE [LARGE SCALE GENOMIC DNA]</scope>
    <source>
        <strain evidence="5 6">CAU 1321</strain>
    </source>
</reference>
<gene>
    <name evidence="5" type="ORF">HPE63_15295</name>
</gene>
<dbReference type="InterPro" id="IPR014710">
    <property type="entry name" value="RmlC-like_jellyroll"/>
</dbReference>
<accession>A0ABR7VGI5</accession>
<comment type="caution">
    <text evidence="5">The sequence shown here is derived from an EMBL/GenBank/DDBJ whole genome shotgun (WGS) entry which is preliminary data.</text>
</comment>
<comment type="similarity">
    <text evidence="1 2">Belongs to the pirin family.</text>
</comment>
<dbReference type="Gene3D" id="2.60.120.10">
    <property type="entry name" value="Jelly Rolls"/>
    <property type="match status" value="2"/>
</dbReference>
<dbReference type="PANTHER" id="PTHR43212:SF3">
    <property type="entry name" value="QUERCETIN 2,3-DIOXYGENASE"/>
    <property type="match status" value="1"/>
</dbReference>
<evidence type="ECO:0000259" key="4">
    <source>
        <dbReference type="Pfam" id="PF17954"/>
    </source>
</evidence>
<dbReference type="SUPFAM" id="SSF51182">
    <property type="entry name" value="RmlC-like cupins"/>
    <property type="match status" value="1"/>
</dbReference>
<evidence type="ECO:0000313" key="5">
    <source>
        <dbReference type="EMBL" id="MBD0852046.1"/>
    </source>
</evidence>
<dbReference type="Proteomes" id="UP000598350">
    <property type="component" value="Unassembled WGS sequence"/>
</dbReference>
<evidence type="ECO:0000313" key="6">
    <source>
        <dbReference type="Proteomes" id="UP000598350"/>
    </source>
</evidence>